<evidence type="ECO:0000256" key="4">
    <source>
        <dbReference type="ARBA" id="ARBA00023239"/>
    </source>
</evidence>
<dbReference type="FunFam" id="3.20.20.70:FF:000044">
    <property type="entry name" value="Deoxyribose-phosphate aldolase"/>
    <property type="match status" value="1"/>
</dbReference>
<evidence type="ECO:0000256" key="7">
    <source>
        <dbReference type="ARBA" id="ARBA00048791"/>
    </source>
</evidence>
<dbReference type="GO" id="GO:0009264">
    <property type="term" value="P:deoxyribonucleotide catabolic process"/>
    <property type="evidence" value="ECO:0007669"/>
    <property type="project" value="InterPro"/>
</dbReference>
<gene>
    <name evidence="8" type="ORF">DFJ43DRAFT_994982</name>
</gene>
<dbReference type="PANTHER" id="PTHR10889:SF1">
    <property type="entry name" value="DEOXYRIBOSE-PHOSPHATE ALDOLASE"/>
    <property type="match status" value="1"/>
</dbReference>
<sequence length="274" mass="28990">MSRTEEAWKIAINEKSYQALRTIDENTAPLNTPTTSFSSITQPSDTLFPLCIDHTLLKPDATPAQIDTLCDEATRFGFKSCCVNGVYVKQVAARLQSSTSIPCAVIGFPLGASTTAVKVFEAKDAISNGAREIDMVINIGLLKTGSSYSAVFEDVHAVAQACQSQGIPLKVILETIFLSDLETVAGAFIAAEAGAAFVKTCTGFNGGGATKEDVDLMYRTVRYKKGDVKVKASAGIRSFEKCVEMLRAGAERIGTSSGAAIMQNANVSAASGTY</sequence>
<evidence type="ECO:0000256" key="2">
    <source>
        <dbReference type="ARBA" id="ARBA00012515"/>
    </source>
</evidence>
<accession>A0AA38JPV8</accession>
<evidence type="ECO:0000256" key="1">
    <source>
        <dbReference type="ARBA" id="ARBA00010936"/>
    </source>
</evidence>
<keyword evidence="9" id="KW-1185">Reference proteome</keyword>
<dbReference type="SMART" id="SM01133">
    <property type="entry name" value="DeoC"/>
    <property type="match status" value="1"/>
</dbReference>
<dbReference type="GO" id="GO:0016052">
    <property type="term" value="P:carbohydrate catabolic process"/>
    <property type="evidence" value="ECO:0007669"/>
    <property type="project" value="TreeGrafter"/>
</dbReference>
<dbReference type="Pfam" id="PF01791">
    <property type="entry name" value="DeoC"/>
    <property type="match status" value="1"/>
</dbReference>
<keyword evidence="3" id="KW-0963">Cytoplasm</keyword>
<name>A0AA38JPV8_9AGAR</name>
<evidence type="ECO:0000256" key="5">
    <source>
        <dbReference type="ARBA" id="ARBA00023270"/>
    </source>
</evidence>
<dbReference type="HAMAP" id="MF_00114">
    <property type="entry name" value="DeoC_type1"/>
    <property type="match status" value="1"/>
</dbReference>
<keyword evidence="4" id="KW-0456">Lyase</keyword>
<dbReference type="InterPro" id="IPR011343">
    <property type="entry name" value="DeoC"/>
</dbReference>
<dbReference type="InterPro" id="IPR013785">
    <property type="entry name" value="Aldolase_TIM"/>
</dbReference>
<dbReference type="SUPFAM" id="SSF51569">
    <property type="entry name" value="Aldolase"/>
    <property type="match status" value="1"/>
</dbReference>
<dbReference type="GO" id="GO:0005737">
    <property type="term" value="C:cytoplasm"/>
    <property type="evidence" value="ECO:0007669"/>
    <property type="project" value="InterPro"/>
</dbReference>
<dbReference type="GO" id="GO:0004139">
    <property type="term" value="F:deoxyribose-phosphate aldolase activity"/>
    <property type="evidence" value="ECO:0007669"/>
    <property type="project" value="UniProtKB-EC"/>
</dbReference>
<reference evidence="8" key="2">
    <citation type="journal article" date="2023" name="Proc. Natl. Acad. Sci. U.S.A.">
        <title>A global phylogenomic analysis of the shiitake genus Lentinula.</title>
        <authorList>
            <person name="Sierra-Patev S."/>
            <person name="Min B."/>
            <person name="Naranjo-Ortiz M."/>
            <person name="Looney B."/>
            <person name="Konkel Z."/>
            <person name="Slot J.C."/>
            <person name="Sakamoto Y."/>
            <person name="Steenwyk J.L."/>
            <person name="Rokas A."/>
            <person name="Carro J."/>
            <person name="Camarero S."/>
            <person name="Ferreira P."/>
            <person name="Molpeceres G."/>
            <person name="Ruiz-Duenas F.J."/>
            <person name="Serrano A."/>
            <person name="Henrissat B."/>
            <person name="Drula E."/>
            <person name="Hughes K.W."/>
            <person name="Mata J.L."/>
            <person name="Ishikawa N.K."/>
            <person name="Vargas-Isla R."/>
            <person name="Ushijima S."/>
            <person name="Smith C.A."/>
            <person name="Donoghue J."/>
            <person name="Ahrendt S."/>
            <person name="Andreopoulos W."/>
            <person name="He G."/>
            <person name="LaButti K."/>
            <person name="Lipzen A."/>
            <person name="Ng V."/>
            <person name="Riley R."/>
            <person name="Sandor L."/>
            <person name="Barry K."/>
            <person name="Martinez A.T."/>
            <person name="Xiao Y."/>
            <person name="Gibbons J.G."/>
            <person name="Terashima K."/>
            <person name="Grigoriev I.V."/>
            <person name="Hibbett D."/>
        </authorList>
    </citation>
    <scope>NUCLEOTIDE SEQUENCE</scope>
    <source>
        <strain evidence="8">ET3784</strain>
    </source>
</reference>
<evidence type="ECO:0000256" key="6">
    <source>
        <dbReference type="ARBA" id="ARBA00032755"/>
    </source>
</evidence>
<evidence type="ECO:0000256" key="3">
    <source>
        <dbReference type="ARBA" id="ARBA00022490"/>
    </source>
</evidence>
<protein>
    <recommendedName>
        <fullName evidence="2">deoxyribose-phosphate aldolase</fullName>
        <ecNumber evidence="2">4.1.2.4</ecNumber>
    </recommendedName>
    <alternativeName>
        <fullName evidence="6">2-deoxy-D-ribose 5-phosphate aldolase</fullName>
    </alternativeName>
</protein>
<comment type="similarity">
    <text evidence="1">Belongs to the DeoC/FbaB aldolase family. DeoC type 1 subfamily.</text>
</comment>
<organism evidence="8 9">
    <name type="scientific">Lentinula guzmanii</name>
    <dbReference type="NCBI Taxonomy" id="2804957"/>
    <lineage>
        <taxon>Eukaryota</taxon>
        <taxon>Fungi</taxon>
        <taxon>Dikarya</taxon>
        <taxon>Basidiomycota</taxon>
        <taxon>Agaricomycotina</taxon>
        <taxon>Agaricomycetes</taxon>
        <taxon>Agaricomycetidae</taxon>
        <taxon>Agaricales</taxon>
        <taxon>Marasmiineae</taxon>
        <taxon>Omphalotaceae</taxon>
        <taxon>Lentinula</taxon>
    </lineage>
</organism>
<comment type="caution">
    <text evidence="8">The sequence shown here is derived from an EMBL/GenBank/DDBJ whole genome shotgun (WGS) entry which is preliminary data.</text>
</comment>
<dbReference type="CDD" id="cd00959">
    <property type="entry name" value="DeoC"/>
    <property type="match status" value="1"/>
</dbReference>
<proteinExistence type="inferred from homology"/>
<dbReference type="InterPro" id="IPR028581">
    <property type="entry name" value="DeoC_typeI"/>
</dbReference>
<dbReference type="Gene3D" id="3.20.20.70">
    <property type="entry name" value="Aldolase class I"/>
    <property type="match status" value="1"/>
</dbReference>
<evidence type="ECO:0000313" key="9">
    <source>
        <dbReference type="Proteomes" id="UP001176059"/>
    </source>
</evidence>
<dbReference type="InterPro" id="IPR002915">
    <property type="entry name" value="DeoC/FbaB/LacD_aldolase"/>
</dbReference>
<dbReference type="Proteomes" id="UP001176059">
    <property type="component" value="Unassembled WGS sequence"/>
</dbReference>
<evidence type="ECO:0000313" key="8">
    <source>
        <dbReference type="EMBL" id="KAJ3733431.1"/>
    </source>
</evidence>
<dbReference type="AlphaFoldDB" id="A0AA38JPV8"/>
<dbReference type="EMBL" id="JANVFO010000017">
    <property type="protein sequence ID" value="KAJ3733431.1"/>
    <property type="molecule type" value="Genomic_DNA"/>
</dbReference>
<comment type="catalytic activity">
    <reaction evidence="7">
        <text>2-deoxy-D-ribose 5-phosphate = D-glyceraldehyde 3-phosphate + acetaldehyde</text>
        <dbReference type="Rhea" id="RHEA:12821"/>
        <dbReference type="ChEBI" id="CHEBI:15343"/>
        <dbReference type="ChEBI" id="CHEBI:59776"/>
        <dbReference type="ChEBI" id="CHEBI:62877"/>
        <dbReference type="EC" id="4.1.2.4"/>
    </reaction>
</comment>
<keyword evidence="5" id="KW-0704">Schiff base</keyword>
<dbReference type="NCBIfam" id="TIGR00126">
    <property type="entry name" value="deoC"/>
    <property type="match status" value="1"/>
</dbReference>
<reference evidence="8" key="1">
    <citation type="submission" date="2022-08" db="EMBL/GenBank/DDBJ databases">
        <authorList>
            <consortium name="DOE Joint Genome Institute"/>
            <person name="Min B."/>
            <person name="Sierra-Patev S."/>
            <person name="Naranjo-Ortiz M."/>
            <person name="Looney B."/>
            <person name="Konkel Z."/>
            <person name="Slot J.C."/>
            <person name="Sakamoto Y."/>
            <person name="Steenwyk J.L."/>
            <person name="Rokas A."/>
            <person name="Carro J."/>
            <person name="Camarero S."/>
            <person name="Ferreira P."/>
            <person name="Molpeceres G."/>
            <person name="Ruiz-duenas F.J."/>
            <person name="Serrano A."/>
            <person name="Henrissat B."/>
            <person name="Drula E."/>
            <person name="Hughes K.W."/>
            <person name="Mata J.L."/>
            <person name="Ishikawa N.K."/>
            <person name="Vargas-Isla R."/>
            <person name="Ushijima S."/>
            <person name="Smith C.A."/>
            <person name="Ahrendt S."/>
            <person name="Andreopoulos W."/>
            <person name="He G."/>
            <person name="LaButti K."/>
            <person name="Lipzen A."/>
            <person name="Ng V."/>
            <person name="Riley R."/>
            <person name="Sandor L."/>
            <person name="Barry K."/>
            <person name="Martinez A.T."/>
            <person name="Xiao Y."/>
            <person name="Gibbons J.G."/>
            <person name="Terashima K."/>
            <person name="Hibbett D.S."/>
            <person name="Grigoriev I.V."/>
        </authorList>
    </citation>
    <scope>NUCLEOTIDE SEQUENCE</scope>
    <source>
        <strain evidence="8">ET3784</strain>
    </source>
</reference>
<dbReference type="EC" id="4.1.2.4" evidence="2"/>
<dbReference type="PANTHER" id="PTHR10889">
    <property type="entry name" value="DEOXYRIBOSE-PHOSPHATE ALDOLASE"/>
    <property type="match status" value="1"/>
</dbReference>